<dbReference type="PANTHER" id="PTHR10157:SF23">
    <property type="entry name" value="MOXD1 HOMOLOG 1"/>
    <property type="match status" value="1"/>
</dbReference>
<evidence type="ECO:0000256" key="4">
    <source>
        <dbReference type="ARBA" id="ARBA00023002"/>
    </source>
</evidence>
<sequence length="749" mass="85459">MNYPWTVHFLTWVLVLKATTAYEDLLDEYVKHIDEVNKISIADNQRLRNSVDFSKLSTHQRNTRDLNARKKLRSKRETNDFTQWTHSQFIDDNKNILLKWQPRHQEILFRVEARTLGYVGIGFSPSGGMQGADIVLGWLDDRTGKAFLLDCHGGSKDQGSAPIKDEINNYRLMSGSQNDTHTIIEFRRALDTCDADDYILGTHTIRMIWALHDKDPQPGAEMVYHGEKRGSQSIHLLGPPPIAKTDSSYQSRQWDVTLKQFEVKDDTAYWCKIFKAPTLQQKHHVIGYEPIIGANHTSFIHHMILHECEIQYNVPNIKKWEEFAKDAGRPCYGPEMPIDWEICLTPLVAWAIGSKGENIPKHVGLPIASRTPTYYMLEIHFDNPSMKKTVDTSGLRLHYTHKLRTNEGGFLVAGVTISPLQLIPPQQDEYKSGGYCSMDCTREVLPRDGVNVVSVLLHSHLAGRKLKLRHIRGDKELAPIAQDDHYDFNYQQARMLSHEVTILPGDGLITECTYSTINRKKPTLGGYSTREEMCLAFVLHYPRTQLAGCYSMPPIKYFFDNLGVKEFYGKNMTYIESMFLHGIPDIASTPQTSPASLFPPYQPGDENSLEANEKAIIALKNAREFTEGDTSAGLGPLDHLVIKEPLEFQNKTFMSHLQSLPYNESLLTKRIEEYFYSGLHLTFCRKRDDTLAMAEKVERFPNFTAYNSNSSTIQCSYRQKTVSSAAAKTRSFYTLIVLSVLRYVINIKN</sequence>
<dbReference type="Pfam" id="PF01082">
    <property type="entry name" value="Cu2_monooxygen"/>
    <property type="match status" value="1"/>
</dbReference>
<dbReference type="PROSITE" id="PS50836">
    <property type="entry name" value="DOMON"/>
    <property type="match status" value="1"/>
</dbReference>
<evidence type="ECO:0000256" key="3">
    <source>
        <dbReference type="ARBA" id="ARBA00022723"/>
    </source>
</evidence>
<reference evidence="12" key="1">
    <citation type="submission" date="2023-01" db="EMBL/GenBank/DDBJ databases">
        <title>Key to firefly adult light organ development and bioluminescence: homeobox transcription factors regulate luciferase expression and transportation to peroxisome.</title>
        <authorList>
            <person name="Fu X."/>
        </authorList>
    </citation>
    <scope>NUCLEOTIDE SEQUENCE [LARGE SCALE GENOMIC DNA]</scope>
</reference>
<evidence type="ECO:0000256" key="1">
    <source>
        <dbReference type="ARBA" id="ARBA00001973"/>
    </source>
</evidence>
<dbReference type="Gene3D" id="2.60.40.1210">
    <property type="entry name" value="Cellobiose dehydrogenase, cytochrome domain"/>
    <property type="match status" value="1"/>
</dbReference>
<dbReference type="GO" id="GO:0004500">
    <property type="term" value="F:dopamine beta-monooxygenase activity"/>
    <property type="evidence" value="ECO:0007669"/>
    <property type="project" value="InterPro"/>
</dbReference>
<evidence type="ECO:0000313" key="12">
    <source>
        <dbReference type="Proteomes" id="UP001353858"/>
    </source>
</evidence>
<dbReference type="SUPFAM" id="SSF49742">
    <property type="entry name" value="PHM/PNGase F"/>
    <property type="match status" value="2"/>
</dbReference>
<dbReference type="InterPro" id="IPR028460">
    <property type="entry name" value="Tbh/DBH"/>
</dbReference>
<keyword evidence="5" id="KW-0186">Copper</keyword>
<evidence type="ECO:0000256" key="6">
    <source>
        <dbReference type="ARBA" id="ARBA00023033"/>
    </source>
</evidence>
<comment type="cofactor">
    <cofactor evidence="1">
        <name>Cu(2+)</name>
        <dbReference type="ChEBI" id="CHEBI:29036"/>
    </cofactor>
</comment>
<dbReference type="GO" id="GO:0005615">
    <property type="term" value="C:extracellular space"/>
    <property type="evidence" value="ECO:0007669"/>
    <property type="project" value="TreeGrafter"/>
</dbReference>
<comment type="caution">
    <text evidence="11">The sequence shown here is derived from an EMBL/GenBank/DDBJ whole genome shotgun (WGS) entry which is preliminary data.</text>
</comment>
<feature type="signal peptide" evidence="9">
    <location>
        <begin position="1"/>
        <end position="21"/>
    </location>
</feature>
<dbReference type="GO" id="GO:0006589">
    <property type="term" value="P:octopamine biosynthetic process"/>
    <property type="evidence" value="ECO:0007669"/>
    <property type="project" value="TreeGrafter"/>
</dbReference>
<evidence type="ECO:0000256" key="7">
    <source>
        <dbReference type="ARBA" id="ARBA00023157"/>
    </source>
</evidence>
<dbReference type="SMART" id="SM00664">
    <property type="entry name" value="DoH"/>
    <property type="match status" value="1"/>
</dbReference>
<dbReference type="GO" id="GO:0030667">
    <property type="term" value="C:secretory granule membrane"/>
    <property type="evidence" value="ECO:0007669"/>
    <property type="project" value="TreeGrafter"/>
</dbReference>
<keyword evidence="6" id="KW-0503">Monooxygenase</keyword>
<name>A0AAN7SLJ1_9COLE</name>
<evidence type="ECO:0000256" key="8">
    <source>
        <dbReference type="ARBA" id="ARBA00023180"/>
    </source>
</evidence>
<dbReference type="InterPro" id="IPR045266">
    <property type="entry name" value="DOH_DOMON"/>
</dbReference>
<dbReference type="Pfam" id="PF03712">
    <property type="entry name" value="Cu2_monoox_C"/>
    <property type="match status" value="1"/>
</dbReference>
<dbReference type="EMBL" id="JARPUR010000006">
    <property type="protein sequence ID" value="KAK4873898.1"/>
    <property type="molecule type" value="Genomic_DNA"/>
</dbReference>
<dbReference type="PANTHER" id="PTHR10157">
    <property type="entry name" value="DOPAMINE BETA HYDROXYLASE RELATED"/>
    <property type="match status" value="1"/>
</dbReference>
<evidence type="ECO:0000256" key="9">
    <source>
        <dbReference type="SAM" id="SignalP"/>
    </source>
</evidence>
<dbReference type="Gene3D" id="2.60.120.310">
    <property type="entry name" value="Copper type II, ascorbate-dependent monooxygenase, N-terminal domain"/>
    <property type="match status" value="1"/>
</dbReference>
<protein>
    <recommendedName>
        <fullName evidence="10">DOMON domain-containing protein</fullName>
    </recommendedName>
</protein>
<organism evidence="11 12">
    <name type="scientific">Aquatica leii</name>
    <dbReference type="NCBI Taxonomy" id="1421715"/>
    <lineage>
        <taxon>Eukaryota</taxon>
        <taxon>Metazoa</taxon>
        <taxon>Ecdysozoa</taxon>
        <taxon>Arthropoda</taxon>
        <taxon>Hexapoda</taxon>
        <taxon>Insecta</taxon>
        <taxon>Pterygota</taxon>
        <taxon>Neoptera</taxon>
        <taxon>Endopterygota</taxon>
        <taxon>Coleoptera</taxon>
        <taxon>Polyphaga</taxon>
        <taxon>Elateriformia</taxon>
        <taxon>Elateroidea</taxon>
        <taxon>Lampyridae</taxon>
        <taxon>Luciolinae</taxon>
        <taxon>Aquatica</taxon>
    </lineage>
</organism>
<keyword evidence="12" id="KW-1185">Reference proteome</keyword>
<comment type="similarity">
    <text evidence="2">Belongs to the copper type II ascorbate-dependent monooxygenase family.</text>
</comment>
<proteinExistence type="inferred from homology"/>
<evidence type="ECO:0000256" key="2">
    <source>
        <dbReference type="ARBA" id="ARBA00010676"/>
    </source>
</evidence>
<dbReference type="FunFam" id="2.60.120.310:FF:000004">
    <property type="entry name" value="DBH-like monooxygenase protein 1"/>
    <property type="match status" value="1"/>
</dbReference>
<feature type="domain" description="DOMON" evidence="10">
    <location>
        <begin position="94"/>
        <end position="212"/>
    </location>
</feature>
<keyword evidence="8" id="KW-0325">Glycoprotein</keyword>
<dbReference type="PRINTS" id="PR00767">
    <property type="entry name" value="DBMONOXGNASE"/>
</dbReference>
<dbReference type="GO" id="GO:0005507">
    <property type="term" value="F:copper ion binding"/>
    <property type="evidence" value="ECO:0007669"/>
    <property type="project" value="InterPro"/>
</dbReference>
<dbReference type="SUPFAM" id="SSF49344">
    <property type="entry name" value="CBD9-like"/>
    <property type="match status" value="1"/>
</dbReference>
<dbReference type="Gene3D" id="2.60.120.230">
    <property type="match status" value="1"/>
</dbReference>
<gene>
    <name evidence="11" type="ORF">RN001_013258</name>
</gene>
<dbReference type="InterPro" id="IPR005018">
    <property type="entry name" value="DOMON_domain"/>
</dbReference>
<dbReference type="InterPro" id="IPR036939">
    <property type="entry name" value="Cu2_ascorb_mOase_N_sf"/>
</dbReference>
<dbReference type="GO" id="GO:0042421">
    <property type="term" value="P:norepinephrine biosynthetic process"/>
    <property type="evidence" value="ECO:0007669"/>
    <property type="project" value="TreeGrafter"/>
</dbReference>
<dbReference type="FunFam" id="2.60.120.230:FF:000001">
    <property type="entry name" value="Monooxygenase, DBH-like 1"/>
    <property type="match status" value="1"/>
</dbReference>
<keyword evidence="4" id="KW-0560">Oxidoreductase</keyword>
<dbReference type="InterPro" id="IPR014784">
    <property type="entry name" value="Cu2_ascorb_mOase-like_C"/>
</dbReference>
<keyword evidence="3" id="KW-0479">Metal-binding</keyword>
<dbReference type="InterPro" id="IPR008977">
    <property type="entry name" value="PHM/PNGase_F_dom_sf"/>
</dbReference>
<keyword evidence="7" id="KW-1015">Disulfide bond</keyword>
<feature type="chain" id="PRO_5042918857" description="DOMON domain-containing protein" evidence="9">
    <location>
        <begin position="22"/>
        <end position="749"/>
    </location>
</feature>
<dbReference type="InterPro" id="IPR000945">
    <property type="entry name" value="DBH-like"/>
</dbReference>
<evidence type="ECO:0000256" key="5">
    <source>
        <dbReference type="ARBA" id="ARBA00023008"/>
    </source>
</evidence>
<dbReference type="InterPro" id="IPR024548">
    <property type="entry name" value="Cu2_monoox_C"/>
</dbReference>
<evidence type="ECO:0000313" key="11">
    <source>
        <dbReference type="EMBL" id="KAK4873898.1"/>
    </source>
</evidence>
<keyword evidence="9" id="KW-0732">Signal</keyword>
<dbReference type="CDD" id="cd09631">
    <property type="entry name" value="DOMON_DOH"/>
    <property type="match status" value="1"/>
</dbReference>
<dbReference type="AlphaFoldDB" id="A0AAN7SLJ1"/>
<evidence type="ECO:0000259" key="10">
    <source>
        <dbReference type="PROSITE" id="PS50836"/>
    </source>
</evidence>
<accession>A0AAN7SLJ1</accession>
<dbReference type="Proteomes" id="UP001353858">
    <property type="component" value="Unassembled WGS sequence"/>
</dbReference>
<dbReference type="Pfam" id="PF03351">
    <property type="entry name" value="DOMON"/>
    <property type="match status" value="1"/>
</dbReference>
<dbReference type="GO" id="GO:0042420">
    <property type="term" value="P:dopamine catabolic process"/>
    <property type="evidence" value="ECO:0007669"/>
    <property type="project" value="TreeGrafter"/>
</dbReference>
<dbReference type="InterPro" id="IPR000323">
    <property type="entry name" value="Cu2_ascorb_mOase_N"/>
</dbReference>